<evidence type="ECO:0000313" key="4">
    <source>
        <dbReference type="Proteomes" id="UP000223596"/>
    </source>
</evidence>
<dbReference type="Gene3D" id="1.10.1040.20">
    <property type="entry name" value="ProC-like, C-terminal domain"/>
    <property type="match status" value="1"/>
</dbReference>
<feature type="domain" description="Putative oxidoreductase/dehydrogenase Rossmann-like" evidence="1">
    <location>
        <begin position="2"/>
        <end position="119"/>
    </location>
</feature>
<dbReference type="PANTHER" id="PTHR40459:SF1">
    <property type="entry name" value="CONSERVED HYPOTHETICAL ALANINE AND LEUCINE RICH PROTEIN"/>
    <property type="match status" value="1"/>
</dbReference>
<dbReference type="InterPro" id="IPR019665">
    <property type="entry name" value="OxRdtase/DH_put_Rossmann_dom"/>
</dbReference>
<accession>A0AB36TH39</accession>
<dbReference type="Gene3D" id="3.40.50.720">
    <property type="entry name" value="NAD(P)-binding Rossmann-like Domain"/>
    <property type="match status" value="1"/>
</dbReference>
<feature type="domain" description="DUF2520" evidence="2">
    <location>
        <begin position="136"/>
        <end position="264"/>
    </location>
</feature>
<dbReference type="Proteomes" id="UP000223596">
    <property type="component" value="Unassembled WGS sequence"/>
</dbReference>
<gene>
    <name evidence="3" type="ORF">M972_111934</name>
</gene>
<dbReference type="PANTHER" id="PTHR40459">
    <property type="entry name" value="CONSERVED HYPOTHETICAL ALANINE AND LEUCINE RICH PROTEIN"/>
    <property type="match status" value="1"/>
</dbReference>
<dbReference type="SUPFAM" id="SSF51735">
    <property type="entry name" value="NAD(P)-binding Rossmann-fold domains"/>
    <property type="match status" value="1"/>
</dbReference>
<dbReference type="InterPro" id="IPR008927">
    <property type="entry name" value="6-PGluconate_DH-like_C_sf"/>
</dbReference>
<evidence type="ECO:0000259" key="2">
    <source>
        <dbReference type="Pfam" id="PF10728"/>
    </source>
</evidence>
<dbReference type="InterPro" id="IPR037108">
    <property type="entry name" value="TM1727-like_C_sf"/>
</dbReference>
<sequence>MNIGIIGAGKVGCALAEGLKNNGFNISGVYSRSVGSQKYLCEKLGKIFENDLEDAVKNSDLIFISVSDNNIIEVAEEIVRKVDNDALRSKTFIHMSGALTAKALKPLENLGAYTGSLHPIQSVADKDSGWKKLYNIYYGFEGCEEALKHALTVVKSFEGKLIKIKEQDKTLYHAAACIISNYTVTLSYVAYKILESIGFDRETADKAFLPLIKNTVHNIERLGSIDALTGPVSRGDNSVVEQHVKSLRALDKELEKMYKVIGRMTVEVAQKKGTLNDDAFQKLMKILEL</sequence>
<organism evidence="3 4">
    <name type="scientific">Acetivibrio thermocellus AD2</name>
    <dbReference type="NCBI Taxonomy" id="1138384"/>
    <lineage>
        <taxon>Bacteria</taxon>
        <taxon>Bacillati</taxon>
        <taxon>Bacillota</taxon>
        <taxon>Clostridia</taxon>
        <taxon>Eubacteriales</taxon>
        <taxon>Oscillospiraceae</taxon>
        <taxon>Acetivibrio</taxon>
    </lineage>
</organism>
<dbReference type="InterPro" id="IPR018931">
    <property type="entry name" value="DUF2520"/>
</dbReference>
<comment type="caution">
    <text evidence="3">The sequence shown here is derived from an EMBL/GenBank/DDBJ whole genome shotgun (WGS) entry which is preliminary data.</text>
</comment>
<dbReference type="AlphaFoldDB" id="A0AB36TH39"/>
<reference evidence="3 4" key="1">
    <citation type="submission" date="2017-09" db="EMBL/GenBank/DDBJ databases">
        <title>Evaluation of Pacific Biosciences Sequencing Technology to Finishing C. thermocellum Genome Sequences.</title>
        <authorList>
            <person name="Brown S."/>
        </authorList>
    </citation>
    <scope>NUCLEOTIDE SEQUENCE [LARGE SCALE GENOMIC DNA]</scope>
    <source>
        <strain evidence="3 4">AD2</strain>
    </source>
</reference>
<protein>
    <submittedName>
        <fullName evidence="3">Short-subunit dehydrogenase-like oxidoreductase (DUF2520 family)</fullName>
    </submittedName>
</protein>
<dbReference type="RefSeq" id="WP_003519427.1">
    <property type="nucleotide sequence ID" value="NZ_CP013828.1"/>
</dbReference>
<dbReference type="InterPro" id="IPR036291">
    <property type="entry name" value="NAD(P)-bd_dom_sf"/>
</dbReference>
<dbReference type="SUPFAM" id="SSF48179">
    <property type="entry name" value="6-phosphogluconate dehydrogenase C-terminal domain-like"/>
    <property type="match status" value="1"/>
</dbReference>
<dbReference type="Pfam" id="PF10727">
    <property type="entry name" value="Rossmann-like"/>
    <property type="match status" value="1"/>
</dbReference>
<dbReference type="Pfam" id="PF10728">
    <property type="entry name" value="DUF2520"/>
    <property type="match status" value="1"/>
</dbReference>
<dbReference type="EMBL" id="PDBW01000001">
    <property type="protein sequence ID" value="PFH03138.1"/>
    <property type="molecule type" value="Genomic_DNA"/>
</dbReference>
<evidence type="ECO:0000313" key="3">
    <source>
        <dbReference type="EMBL" id="PFH03138.1"/>
    </source>
</evidence>
<evidence type="ECO:0000259" key="1">
    <source>
        <dbReference type="Pfam" id="PF10727"/>
    </source>
</evidence>
<proteinExistence type="predicted"/>
<name>A0AB36TH39_ACETH</name>